<feature type="domain" description="Pyrroline-5-carboxylate reductase catalytic N-terminal" evidence="2">
    <location>
        <begin position="3"/>
        <end position="94"/>
    </location>
</feature>
<proteinExistence type="predicted"/>
<dbReference type="InterPro" id="IPR028939">
    <property type="entry name" value="P5C_Rdtase_cat_N"/>
</dbReference>
<dbReference type="PROSITE" id="PS00065">
    <property type="entry name" value="D_2_HYDROXYACID_DH_1"/>
    <property type="match status" value="1"/>
</dbReference>
<dbReference type="SUPFAM" id="SSF51735">
    <property type="entry name" value="NAD(P)-binding Rossmann-fold domains"/>
    <property type="match status" value="1"/>
</dbReference>
<dbReference type="InterPro" id="IPR036291">
    <property type="entry name" value="NAD(P)-bd_dom_sf"/>
</dbReference>
<name>A0ABS6AU73_9NOCA</name>
<dbReference type="Proteomes" id="UP000733379">
    <property type="component" value="Unassembled WGS sequence"/>
</dbReference>
<dbReference type="InterPro" id="IPR029752">
    <property type="entry name" value="D-isomer_DH_CS1"/>
</dbReference>
<evidence type="ECO:0000313" key="4">
    <source>
        <dbReference type="Proteomes" id="UP000733379"/>
    </source>
</evidence>
<dbReference type="InterPro" id="IPR051267">
    <property type="entry name" value="STEAP_metalloreductase"/>
</dbReference>
<gene>
    <name evidence="3" type="ORF">KO481_08505</name>
</gene>
<dbReference type="EMBL" id="JAHKNI010000002">
    <property type="protein sequence ID" value="MBU3061563.1"/>
    <property type="molecule type" value="Genomic_DNA"/>
</dbReference>
<comment type="caution">
    <text evidence="3">The sequence shown here is derived from an EMBL/GenBank/DDBJ whole genome shotgun (WGS) entry which is preliminary data.</text>
</comment>
<dbReference type="Gene3D" id="3.40.50.720">
    <property type="entry name" value="NAD(P)-binding Rossmann-like Domain"/>
    <property type="match status" value="1"/>
</dbReference>
<evidence type="ECO:0000313" key="3">
    <source>
        <dbReference type="EMBL" id="MBU3061563.1"/>
    </source>
</evidence>
<organism evidence="3 4">
    <name type="scientific">Nocardia albiluteola</name>
    <dbReference type="NCBI Taxonomy" id="2842303"/>
    <lineage>
        <taxon>Bacteria</taxon>
        <taxon>Bacillati</taxon>
        <taxon>Actinomycetota</taxon>
        <taxon>Actinomycetes</taxon>
        <taxon>Mycobacteriales</taxon>
        <taxon>Nocardiaceae</taxon>
        <taxon>Nocardia</taxon>
    </lineage>
</organism>
<keyword evidence="4" id="KW-1185">Reference proteome</keyword>
<evidence type="ECO:0000256" key="1">
    <source>
        <dbReference type="ARBA" id="ARBA00023002"/>
    </source>
</evidence>
<keyword evidence="1" id="KW-0560">Oxidoreductase</keyword>
<dbReference type="Pfam" id="PF03807">
    <property type="entry name" value="F420_oxidored"/>
    <property type="match status" value="1"/>
</dbReference>
<accession>A0ABS6AU73</accession>
<protein>
    <submittedName>
        <fullName evidence="3">NAD(P)-binding domain-containing protein</fullName>
    </submittedName>
</protein>
<reference evidence="3 4" key="1">
    <citation type="submission" date="2021-06" db="EMBL/GenBank/DDBJ databases">
        <title>Actinomycetes sequencing.</title>
        <authorList>
            <person name="Shan Q."/>
        </authorList>
    </citation>
    <scope>NUCLEOTIDE SEQUENCE [LARGE SCALE GENOMIC DNA]</scope>
    <source>
        <strain evidence="3 4">NEAU-G5</strain>
    </source>
</reference>
<evidence type="ECO:0000259" key="2">
    <source>
        <dbReference type="Pfam" id="PF03807"/>
    </source>
</evidence>
<dbReference type="PANTHER" id="PTHR14239:SF10">
    <property type="entry name" value="REDUCTASE"/>
    <property type="match status" value="1"/>
</dbReference>
<sequence>MMKIGIIGAGRIGGNVARQAVRAGHEVVLSFSRNPQSLTDFAAELGERARAGSPREAVTDTDLTVLAVPWSTIDSAVQQAGALDGTIVVDTTNQFGPGPGPAAGQTQAGFNATRMPGARYTKSFNTLTSAFQEEVVGRPVDERVVQWICGDDADAKAVVADFVASLGYVPIDLGGIAGCTVMESPRRPGAVYGEEYRRKDAEAVVAAVHAGEAIPPTPEYS</sequence>
<dbReference type="PANTHER" id="PTHR14239">
    <property type="entry name" value="DUDULIN-RELATED"/>
    <property type="match status" value="1"/>
</dbReference>